<dbReference type="PANTHER" id="PTHR31215">
    <property type="entry name" value="OS05G0510400 PROTEIN-RELATED"/>
    <property type="match status" value="1"/>
</dbReference>
<evidence type="ECO:0000256" key="1">
    <source>
        <dbReference type="SAM" id="MobiDB-lite"/>
    </source>
</evidence>
<organism evidence="2 3">
    <name type="scientific">Aegilops tauschii subsp. strangulata</name>
    <name type="common">Goatgrass</name>
    <dbReference type="NCBI Taxonomy" id="200361"/>
    <lineage>
        <taxon>Eukaryota</taxon>
        <taxon>Viridiplantae</taxon>
        <taxon>Streptophyta</taxon>
        <taxon>Embryophyta</taxon>
        <taxon>Tracheophyta</taxon>
        <taxon>Spermatophyta</taxon>
        <taxon>Magnoliopsida</taxon>
        <taxon>Liliopsida</taxon>
        <taxon>Poales</taxon>
        <taxon>Poaceae</taxon>
        <taxon>BOP clade</taxon>
        <taxon>Pooideae</taxon>
        <taxon>Triticodae</taxon>
        <taxon>Triticeae</taxon>
        <taxon>Triticinae</taxon>
        <taxon>Aegilops</taxon>
    </lineage>
</organism>
<dbReference type="Gramene" id="AET3Gv20717500.1">
    <property type="protein sequence ID" value="AET3Gv20717500.1"/>
    <property type="gene ID" value="AET3Gv20717500"/>
</dbReference>
<accession>A0A453FLS5</accession>
<feature type="compositionally biased region" description="Low complexity" evidence="1">
    <location>
        <begin position="1"/>
        <end position="14"/>
    </location>
</feature>
<dbReference type="InterPro" id="IPR044809">
    <property type="entry name" value="AUF1-like"/>
</dbReference>
<reference evidence="3" key="1">
    <citation type="journal article" date="2014" name="Science">
        <title>Ancient hybridizations among the ancestral genomes of bread wheat.</title>
        <authorList>
            <consortium name="International Wheat Genome Sequencing Consortium,"/>
            <person name="Marcussen T."/>
            <person name="Sandve S.R."/>
            <person name="Heier L."/>
            <person name="Spannagl M."/>
            <person name="Pfeifer M."/>
            <person name="Jakobsen K.S."/>
            <person name="Wulff B.B."/>
            <person name="Steuernagel B."/>
            <person name="Mayer K.F."/>
            <person name="Olsen O.A."/>
        </authorList>
    </citation>
    <scope>NUCLEOTIDE SEQUENCE [LARGE SCALE GENOMIC DNA]</scope>
    <source>
        <strain evidence="3">cv. AL8/78</strain>
    </source>
</reference>
<name>A0A453FLS5_AEGTS</name>
<dbReference type="Proteomes" id="UP000015105">
    <property type="component" value="Chromosome 3D"/>
</dbReference>
<reference evidence="2" key="5">
    <citation type="journal article" date="2021" name="G3 (Bethesda)">
        <title>Aegilops tauschii genome assembly Aet v5.0 features greater sequence contiguity and improved annotation.</title>
        <authorList>
            <person name="Wang L."/>
            <person name="Zhu T."/>
            <person name="Rodriguez J.C."/>
            <person name="Deal K.R."/>
            <person name="Dubcovsky J."/>
            <person name="McGuire P.E."/>
            <person name="Lux T."/>
            <person name="Spannagl M."/>
            <person name="Mayer K.F.X."/>
            <person name="Baldrich P."/>
            <person name="Meyers B.C."/>
            <person name="Huo N."/>
            <person name="Gu Y.Q."/>
            <person name="Zhou H."/>
            <person name="Devos K.M."/>
            <person name="Bennetzen J.L."/>
            <person name="Unver T."/>
            <person name="Budak H."/>
            <person name="Gulick P.J."/>
            <person name="Galiba G."/>
            <person name="Kalapos B."/>
            <person name="Nelson D.R."/>
            <person name="Li P."/>
            <person name="You F.M."/>
            <person name="Luo M.C."/>
            <person name="Dvorak J."/>
        </authorList>
    </citation>
    <scope>NUCLEOTIDE SEQUENCE [LARGE SCALE GENOMIC DNA]</scope>
    <source>
        <strain evidence="2">cv. AL8/78</strain>
    </source>
</reference>
<feature type="region of interest" description="Disordered" evidence="1">
    <location>
        <begin position="1"/>
        <end position="28"/>
    </location>
</feature>
<evidence type="ECO:0000313" key="2">
    <source>
        <dbReference type="EnsemblPlants" id="AET3Gv20717500.1"/>
    </source>
</evidence>
<reference evidence="2" key="3">
    <citation type="journal article" date="2017" name="Nature">
        <title>Genome sequence of the progenitor of the wheat D genome Aegilops tauschii.</title>
        <authorList>
            <person name="Luo M.C."/>
            <person name="Gu Y.Q."/>
            <person name="Puiu D."/>
            <person name="Wang H."/>
            <person name="Twardziok S.O."/>
            <person name="Deal K.R."/>
            <person name="Huo N."/>
            <person name="Zhu T."/>
            <person name="Wang L."/>
            <person name="Wang Y."/>
            <person name="McGuire P.E."/>
            <person name="Liu S."/>
            <person name="Long H."/>
            <person name="Ramasamy R.K."/>
            <person name="Rodriguez J.C."/>
            <person name="Van S.L."/>
            <person name="Yuan L."/>
            <person name="Wang Z."/>
            <person name="Xia Z."/>
            <person name="Xiao L."/>
            <person name="Anderson O.D."/>
            <person name="Ouyang S."/>
            <person name="Liang Y."/>
            <person name="Zimin A.V."/>
            <person name="Pertea G."/>
            <person name="Qi P."/>
            <person name="Bennetzen J.L."/>
            <person name="Dai X."/>
            <person name="Dawson M.W."/>
            <person name="Muller H.G."/>
            <person name="Kugler K."/>
            <person name="Rivarola-Duarte L."/>
            <person name="Spannagl M."/>
            <person name="Mayer K.F.X."/>
            <person name="Lu F.H."/>
            <person name="Bevan M.W."/>
            <person name="Leroy P."/>
            <person name="Li P."/>
            <person name="You F.M."/>
            <person name="Sun Q."/>
            <person name="Liu Z."/>
            <person name="Lyons E."/>
            <person name="Wicker T."/>
            <person name="Salzberg S.L."/>
            <person name="Devos K.M."/>
            <person name="Dvorak J."/>
        </authorList>
    </citation>
    <scope>NUCLEOTIDE SEQUENCE [LARGE SCALE GENOMIC DNA]</scope>
    <source>
        <strain evidence="2">cv. AL8/78</strain>
    </source>
</reference>
<dbReference type="AlphaFoldDB" id="A0A453FLS5"/>
<dbReference type="EnsemblPlants" id="AET3Gv20717500.1">
    <property type="protein sequence ID" value="AET3Gv20717500.1"/>
    <property type="gene ID" value="AET3Gv20717500"/>
</dbReference>
<dbReference type="STRING" id="200361.A0A453FLS5"/>
<reference evidence="3" key="2">
    <citation type="journal article" date="2017" name="Nat. Plants">
        <title>The Aegilops tauschii genome reveals multiple impacts of transposons.</title>
        <authorList>
            <person name="Zhao G."/>
            <person name="Zou C."/>
            <person name="Li K."/>
            <person name="Wang K."/>
            <person name="Li T."/>
            <person name="Gao L."/>
            <person name="Zhang X."/>
            <person name="Wang H."/>
            <person name="Yang Z."/>
            <person name="Liu X."/>
            <person name="Jiang W."/>
            <person name="Mao L."/>
            <person name="Kong X."/>
            <person name="Jiao Y."/>
            <person name="Jia J."/>
        </authorList>
    </citation>
    <scope>NUCLEOTIDE SEQUENCE [LARGE SCALE GENOMIC DNA]</scope>
    <source>
        <strain evidence="3">cv. AL8/78</strain>
    </source>
</reference>
<keyword evidence="3" id="KW-1185">Reference proteome</keyword>
<reference evidence="2" key="4">
    <citation type="submission" date="2019-03" db="UniProtKB">
        <authorList>
            <consortium name="EnsemblPlants"/>
        </authorList>
    </citation>
    <scope>IDENTIFICATION</scope>
</reference>
<proteinExistence type="predicted"/>
<protein>
    <submittedName>
        <fullName evidence="2">Uncharacterized protein</fullName>
    </submittedName>
</protein>
<evidence type="ECO:0000313" key="3">
    <source>
        <dbReference type="Proteomes" id="UP000015105"/>
    </source>
</evidence>
<sequence>MSSPDAADSEAASLDDNREPEELASIPESLHTNGGLKLRVVWTISSLIAASARHYLLQPIIADHEMLDSLNLTDADGQGVLTMDKKQLQELRVRPVSVSGNSHRTLMPALIMRLWYAPHIELPGGVLLKGAPRWWRSDQVTMC</sequence>